<dbReference type="PROSITE" id="PS50893">
    <property type="entry name" value="ABC_TRANSPORTER_2"/>
    <property type="match status" value="1"/>
</dbReference>
<comment type="caution">
    <text evidence="5">The sequence shown here is derived from an EMBL/GenBank/DDBJ whole genome shotgun (WGS) entry which is preliminary data.</text>
</comment>
<keyword evidence="2" id="KW-0547">Nucleotide-binding</keyword>
<dbReference type="SMART" id="SM00382">
    <property type="entry name" value="AAA"/>
    <property type="match status" value="1"/>
</dbReference>
<evidence type="ECO:0000259" key="4">
    <source>
        <dbReference type="PROSITE" id="PS50893"/>
    </source>
</evidence>
<dbReference type="InterPro" id="IPR003439">
    <property type="entry name" value="ABC_transporter-like_ATP-bd"/>
</dbReference>
<dbReference type="Proteomes" id="UP001597199">
    <property type="component" value="Unassembled WGS sequence"/>
</dbReference>
<keyword evidence="3 5" id="KW-0067">ATP-binding</keyword>
<evidence type="ECO:0000313" key="6">
    <source>
        <dbReference type="Proteomes" id="UP001597199"/>
    </source>
</evidence>
<gene>
    <name evidence="5" type="ORF">ACFQ41_09015</name>
</gene>
<dbReference type="InterPro" id="IPR051782">
    <property type="entry name" value="ABC_Transporter_VariousFunc"/>
</dbReference>
<evidence type="ECO:0000256" key="1">
    <source>
        <dbReference type="ARBA" id="ARBA00022448"/>
    </source>
</evidence>
<keyword evidence="1" id="KW-0813">Transport</keyword>
<protein>
    <submittedName>
        <fullName evidence="5">ABC transporter ATP-binding protein</fullName>
    </submittedName>
</protein>
<name>A0ABW4BHH7_9LACO</name>
<reference evidence="6" key="1">
    <citation type="journal article" date="2019" name="Int. J. Syst. Evol. Microbiol.">
        <title>The Global Catalogue of Microorganisms (GCM) 10K type strain sequencing project: providing services to taxonomists for standard genome sequencing and annotation.</title>
        <authorList>
            <consortium name="The Broad Institute Genomics Platform"/>
            <consortium name="The Broad Institute Genome Sequencing Center for Infectious Disease"/>
            <person name="Wu L."/>
            <person name="Ma J."/>
        </authorList>
    </citation>
    <scope>NUCLEOTIDE SEQUENCE [LARGE SCALE GENOMIC DNA]</scope>
    <source>
        <strain evidence="6">CCM 9110</strain>
    </source>
</reference>
<dbReference type="CDD" id="cd03230">
    <property type="entry name" value="ABC_DR_subfamily_A"/>
    <property type="match status" value="1"/>
</dbReference>
<dbReference type="InterPro" id="IPR003593">
    <property type="entry name" value="AAA+_ATPase"/>
</dbReference>
<dbReference type="RefSeq" id="WP_204119174.1">
    <property type="nucleotide sequence ID" value="NZ_BOLV01000012.1"/>
</dbReference>
<feature type="domain" description="ABC transporter" evidence="4">
    <location>
        <begin position="5"/>
        <end position="230"/>
    </location>
</feature>
<keyword evidence="6" id="KW-1185">Reference proteome</keyword>
<dbReference type="GO" id="GO:0005524">
    <property type="term" value="F:ATP binding"/>
    <property type="evidence" value="ECO:0007669"/>
    <property type="project" value="UniProtKB-KW"/>
</dbReference>
<proteinExistence type="predicted"/>
<evidence type="ECO:0000256" key="2">
    <source>
        <dbReference type="ARBA" id="ARBA00022741"/>
    </source>
</evidence>
<dbReference type="InterPro" id="IPR027417">
    <property type="entry name" value="P-loop_NTPase"/>
</dbReference>
<sequence>MLAMVETKQLSKNYKNNRGVHGMNMAIQQGEVVGIVGKNGAGKTTTMRMLMGFIHPSAGSAAIRGMDAWTKAAKTKPLIGYVPGEIAFPDTKSGATFLQNELALLRANKDEYVNELIQRFKIDLTADLRRMSKGMKQKTALVCAFMTKPPLLLLDEPTTGLDPVMRDAFIDLILQVKAQGTTVFLSSHMFNELERTCDRIMFLKDGQVIDVLDESKFAEIHAAQRVTIVAATNDGFERLLTSDFEPVRQDPLHNTVVLLVPNDDEARLLQLLGEVKLTDVSFDTQTLDNYFEKELEL</sequence>
<organism evidence="5 6">
    <name type="scientific">Lacticaseibacillus suilingensis</name>
    <dbReference type="NCBI Taxonomy" id="2799577"/>
    <lineage>
        <taxon>Bacteria</taxon>
        <taxon>Bacillati</taxon>
        <taxon>Bacillota</taxon>
        <taxon>Bacilli</taxon>
        <taxon>Lactobacillales</taxon>
        <taxon>Lactobacillaceae</taxon>
        <taxon>Lacticaseibacillus</taxon>
    </lineage>
</organism>
<dbReference type="EMBL" id="JBHTOA010000032">
    <property type="protein sequence ID" value="MFD1399451.1"/>
    <property type="molecule type" value="Genomic_DNA"/>
</dbReference>
<accession>A0ABW4BHH7</accession>
<dbReference type="PANTHER" id="PTHR42939">
    <property type="entry name" value="ABC TRANSPORTER ATP-BINDING PROTEIN ALBC-RELATED"/>
    <property type="match status" value="1"/>
</dbReference>
<dbReference type="PANTHER" id="PTHR42939:SF1">
    <property type="entry name" value="ABC TRANSPORTER ATP-BINDING PROTEIN ALBC-RELATED"/>
    <property type="match status" value="1"/>
</dbReference>
<dbReference type="Pfam" id="PF00005">
    <property type="entry name" value="ABC_tran"/>
    <property type="match status" value="1"/>
</dbReference>
<evidence type="ECO:0000313" key="5">
    <source>
        <dbReference type="EMBL" id="MFD1399451.1"/>
    </source>
</evidence>
<dbReference type="SUPFAM" id="SSF52540">
    <property type="entry name" value="P-loop containing nucleoside triphosphate hydrolases"/>
    <property type="match status" value="1"/>
</dbReference>
<dbReference type="Gene3D" id="3.40.50.300">
    <property type="entry name" value="P-loop containing nucleotide triphosphate hydrolases"/>
    <property type="match status" value="1"/>
</dbReference>
<evidence type="ECO:0000256" key="3">
    <source>
        <dbReference type="ARBA" id="ARBA00022840"/>
    </source>
</evidence>